<feature type="region of interest" description="Disordered" evidence="1">
    <location>
        <begin position="252"/>
        <end position="286"/>
    </location>
</feature>
<dbReference type="InterPro" id="IPR002774">
    <property type="entry name" value="Flagellin_arc-type"/>
</dbReference>
<dbReference type="PANTHER" id="PTHR42200:SF2">
    <property type="entry name" value="ARCHAEAL FLAGELLA-RELATED PROTEIN F"/>
    <property type="match status" value="1"/>
</dbReference>
<dbReference type="Gene3D" id="2.160.20.10">
    <property type="entry name" value="Single-stranded right-handed beta-helix, Pectin lyase-like"/>
    <property type="match status" value="1"/>
</dbReference>
<organism evidence="3 4">
    <name type="scientific">Natrarchaeobius chitinivorans</name>
    <dbReference type="NCBI Taxonomy" id="1679083"/>
    <lineage>
        <taxon>Archaea</taxon>
        <taxon>Methanobacteriati</taxon>
        <taxon>Methanobacteriota</taxon>
        <taxon>Stenosarchaea group</taxon>
        <taxon>Halobacteria</taxon>
        <taxon>Halobacteriales</taxon>
        <taxon>Natrialbaceae</taxon>
        <taxon>Natrarchaeobius</taxon>
    </lineage>
</organism>
<dbReference type="SUPFAM" id="SSF51126">
    <property type="entry name" value="Pectin lyase-like"/>
    <property type="match status" value="1"/>
</dbReference>
<dbReference type="InterPro" id="IPR013783">
    <property type="entry name" value="Ig-like_fold"/>
</dbReference>
<dbReference type="InterPro" id="IPR006626">
    <property type="entry name" value="PbH1"/>
</dbReference>
<feature type="region of interest" description="Disordered" evidence="1">
    <location>
        <begin position="641"/>
        <end position="680"/>
    </location>
</feature>
<dbReference type="OrthoDB" id="183655at2157"/>
<proteinExistence type="predicted"/>
<evidence type="ECO:0000313" key="3">
    <source>
        <dbReference type="EMBL" id="RQG96477.1"/>
    </source>
</evidence>
<name>A0A3N6M3I8_NATCH</name>
<evidence type="ECO:0000313" key="4">
    <source>
        <dbReference type="Proteomes" id="UP000282323"/>
    </source>
</evidence>
<dbReference type="InterPro" id="IPR039448">
    <property type="entry name" value="Beta_helix"/>
</dbReference>
<gene>
    <name evidence="3" type="ORF">EA473_04990</name>
</gene>
<dbReference type="SMART" id="SM00710">
    <property type="entry name" value="PbH1"/>
    <property type="match status" value="8"/>
</dbReference>
<dbReference type="InterPro" id="IPR008964">
    <property type="entry name" value="Invasin/intimin_cell_adhesion"/>
</dbReference>
<dbReference type="GO" id="GO:0005198">
    <property type="term" value="F:structural molecule activity"/>
    <property type="evidence" value="ECO:0007669"/>
    <property type="project" value="InterPro"/>
</dbReference>
<accession>A0A3N6M3I8</accession>
<dbReference type="GO" id="GO:0097588">
    <property type="term" value="P:archaeal or bacterial-type flagellum-dependent cell motility"/>
    <property type="evidence" value="ECO:0007669"/>
    <property type="project" value="InterPro"/>
</dbReference>
<feature type="domain" description="Right handed beta helix" evidence="2">
    <location>
        <begin position="490"/>
        <end position="621"/>
    </location>
</feature>
<dbReference type="Proteomes" id="UP000282323">
    <property type="component" value="Unassembled WGS sequence"/>
</dbReference>
<dbReference type="RefSeq" id="WP_124194548.1">
    <property type="nucleotide sequence ID" value="NZ_REGA01000003.1"/>
</dbReference>
<keyword evidence="4" id="KW-1185">Reference proteome</keyword>
<protein>
    <recommendedName>
        <fullName evidence="2">Right handed beta helix domain-containing protein</fullName>
    </recommendedName>
</protein>
<dbReference type="SUPFAM" id="SSF49452">
    <property type="entry name" value="Starch-binding domain-like"/>
    <property type="match status" value="1"/>
</dbReference>
<dbReference type="InterPro" id="IPR011050">
    <property type="entry name" value="Pectin_lyase_fold/virulence"/>
</dbReference>
<dbReference type="Gene3D" id="2.60.40.10">
    <property type="entry name" value="Immunoglobulins"/>
    <property type="match status" value="1"/>
</dbReference>
<dbReference type="InterPro" id="IPR012334">
    <property type="entry name" value="Pectin_lyas_fold"/>
</dbReference>
<dbReference type="Pfam" id="PF13229">
    <property type="entry name" value="Beta_helix"/>
    <property type="match status" value="1"/>
</dbReference>
<dbReference type="Gene3D" id="2.60.40.1120">
    <property type="entry name" value="Carboxypeptidase-like, regulatory domain"/>
    <property type="match status" value="1"/>
</dbReference>
<dbReference type="Pfam" id="PF01917">
    <property type="entry name" value="Flagellin_arch-type"/>
    <property type="match status" value="1"/>
</dbReference>
<sequence length="680" mass="71370">MSGTTATHLVFFVAVLAVSSAVGITVIGQTHVVSDAIEEYGSTYVEEVETQIAVVSDPESPGAIYDSRDASDDVTILVKNVGTRSIPLEGSSVDIVVNGEYVPDPTVESASSESTTNWQPDSTARITFDRELESGTHRILVGVASNEDALEFEVPNPGEPDAVSYEADPANETVDEGETITYTVTVEDGYGDPVSEGFEVEADATDGFDVEINDDGAVTTEMTDSDGRVTFEVTSDTPQDDVDVVFTEQMHGNSETGQATWDGEQEEGSLSGTVTTGTEDGDDDDLEGETVTIENSPERTTTIEADGSYDFDSVEGGEYTLWIDADGHRYYETTVIVDGPTTKDVSLPGNVENVETGASYTSLGTGAFALEDGETLELAEAVYDESDGGSSAVTVTNSDVTIRALGARDGTVLDAAGAETGLSIEGEDVSVDGLTVKNVAPSGTGVHLASARGSSLANLEVDDAGIGVDVDASNEVAIEDLEASGNDDAGVRVGDSDEVELEYVHLSGNGDGIRVTEGGQFTVTYATVTDSDGDGLNVSDSDGLTVRSSSFLRNEDNGVYIRDSNRVTVENSEMRESGRDGVLVQADESDISLDEGHFQVSSNNIEDNDGYGMWAEDGDTPVDNDELGDGTIDLEAGKLGAGSNWWGHEDGPQAEGANGVSEETVEFEPYATDRIQQAGS</sequence>
<comment type="caution">
    <text evidence="3">The sequence shown here is derived from an EMBL/GenBank/DDBJ whole genome shotgun (WGS) entry which is preliminary data.</text>
</comment>
<dbReference type="GO" id="GO:0030246">
    <property type="term" value="F:carbohydrate binding"/>
    <property type="evidence" value="ECO:0007669"/>
    <property type="project" value="InterPro"/>
</dbReference>
<dbReference type="AlphaFoldDB" id="A0A3N6M3I8"/>
<dbReference type="SUPFAM" id="SSF49373">
    <property type="entry name" value="Invasin/intimin cell-adhesion fragments"/>
    <property type="match status" value="1"/>
</dbReference>
<dbReference type="InterPro" id="IPR013784">
    <property type="entry name" value="Carb-bd-like_fold"/>
</dbReference>
<evidence type="ECO:0000256" key="1">
    <source>
        <dbReference type="SAM" id="MobiDB-lite"/>
    </source>
</evidence>
<dbReference type="EMBL" id="REGA01000003">
    <property type="protein sequence ID" value="RQG96477.1"/>
    <property type="molecule type" value="Genomic_DNA"/>
</dbReference>
<dbReference type="PANTHER" id="PTHR42200">
    <property type="entry name" value="ARCHAEAL FLAGELLA-RELATED PROTEIN F-RELATED"/>
    <property type="match status" value="1"/>
</dbReference>
<evidence type="ECO:0000259" key="2">
    <source>
        <dbReference type="Pfam" id="PF13229"/>
    </source>
</evidence>
<reference evidence="3 4" key="1">
    <citation type="submission" date="2018-10" db="EMBL/GenBank/DDBJ databases">
        <title>Natrarchaeobius chitinivorans gen. nov., sp. nov., and Natrarchaeobius haloalkaliphilus sp. nov., alkaliphilic, chitin-utilizing haloarchaea from hypersaline alkaline lakes.</title>
        <authorList>
            <person name="Sorokin D.Y."/>
            <person name="Elcheninov A.G."/>
            <person name="Kostrikina N.A."/>
            <person name="Bale N.J."/>
            <person name="Sinninghe Damste J.S."/>
            <person name="Khijniak T.V."/>
            <person name="Kublanov I.V."/>
            <person name="Toshchakov S.V."/>
        </authorList>
    </citation>
    <scope>NUCLEOTIDE SEQUENCE [LARGE SCALE GENOMIC DNA]</scope>
    <source>
        <strain evidence="3 4">AArcht4T</strain>
    </source>
</reference>